<evidence type="ECO:0000256" key="3">
    <source>
        <dbReference type="ARBA" id="ARBA00022723"/>
    </source>
</evidence>
<reference evidence="11 12" key="1">
    <citation type="journal article" date="1993" name="J. Dent. Res.">
        <title>The isolation and characterization of milleri group streptococci from dental periapical abscesses.</title>
        <authorList>
            <person name="Fisher L.E."/>
            <person name="Russell R.R."/>
        </authorList>
    </citation>
    <scope>NUCLEOTIDE SEQUENCE [LARGE SCALE GENOMIC DNA]</scope>
    <source>
        <strain evidence="11 12">OUP21</strain>
    </source>
</reference>
<evidence type="ECO:0000256" key="6">
    <source>
        <dbReference type="ARBA" id="ARBA00023211"/>
    </source>
</evidence>
<dbReference type="PANTHER" id="PTHR47992">
    <property type="entry name" value="PROTEIN PHOSPHATASE"/>
    <property type="match status" value="1"/>
</dbReference>
<gene>
    <name evidence="11" type="ORF">C6A27_00130</name>
    <name evidence="10" type="ORF">SFH28_02720</name>
</gene>
<evidence type="ECO:0000256" key="4">
    <source>
        <dbReference type="ARBA" id="ARBA00022801"/>
    </source>
</evidence>
<keyword evidence="3" id="KW-0479">Metal-binding</keyword>
<accession>A0A0P0N7A3</accession>
<comment type="catalytic activity">
    <reaction evidence="7">
        <text>O-phospho-L-seryl-[protein] + H2O = L-seryl-[protein] + phosphate</text>
        <dbReference type="Rhea" id="RHEA:20629"/>
        <dbReference type="Rhea" id="RHEA-COMP:9863"/>
        <dbReference type="Rhea" id="RHEA-COMP:11604"/>
        <dbReference type="ChEBI" id="CHEBI:15377"/>
        <dbReference type="ChEBI" id="CHEBI:29999"/>
        <dbReference type="ChEBI" id="CHEBI:43474"/>
        <dbReference type="ChEBI" id="CHEBI:83421"/>
        <dbReference type="EC" id="3.1.3.16"/>
    </reaction>
</comment>
<evidence type="ECO:0000256" key="2">
    <source>
        <dbReference type="ARBA" id="ARBA00013081"/>
    </source>
</evidence>
<dbReference type="EMBL" id="JAWWVP010000002">
    <property type="protein sequence ID" value="MDX5039775.1"/>
    <property type="molecule type" value="Genomic_DNA"/>
</dbReference>
<dbReference type="Gene3D" id="3.60.40.10">
    <property type="entry name" value="PPM-type phosphatase domain"/>
    <property type="match status" value="1"/>
</dbReference>
<name>A0A0P0N7A3_STRAP</name>
<evidence type="ECO:0000313" key="12">
    <source>
        <dbReference type="Proteomes" id="UP000238573"/>
    </source>
</evidence>
<dbReference type="PROSITE" id="PS51746">
    <property type="entry name" value="PPM_2"/>
    <property type="match status" value="1"/>
</dbReference>
<dbReference type="Pfam" id="PF13672">
    <property type="entry name" value="PP2C_2"/>
    <property type="match status" value="1"/>
</dbReference>
<keyword evidence="6" id="KW-0464">Manganese</keyword>
<dbReference type="SUPFAM" id="SSF81606">
    <property type="entry name" value="PP2C-like"/>
    <property type="match status" value="1"/>
</dbReference>
<organism evidence="11 12">
    <name type="scientific">Streptococcus anginosus</name>
    <dbReference type="NCBI Taxonomy" id="1328"/>
    <lineage>
        <taxon>Bacteria</taxon>
        <taxon>Bacillati</taxon>
        <taxon>Bacillota</taxon>
        <taxon>Bacilli</taxon>
        <taxon>Lactobacillales</taxon>
        <taxon>Streptococcaceae</taxon>
        <taxon>Streptococcus</taxon>
        <taxon>Streptococcus anginosus group</taxon>
    </lineage>
</organism>
<dbReference type="RefSeq" id="WP_003025814.1">
    <property type="nucleotide sequence ID" value="NZ_CABEHW010000003.1"/>
</dbReference>
<dbReference type="InterPro" id="IPR015655">
    <property type="entry name" value="PP2C"/>
</dbReference>
<dbReference type="EMBL" id="PVSZ01000001">
    <property type="protein sequence ID" value="PRT72897.1"/>
    <property type="molecule type" value="Genomic_DNA"/>
</dbReference>
<dbReference type="GO" id="GO:0046872">
    <property type="term" value="F:metal ion binding"/>
    <property type="evidence" value="ECO:0007669"/>
    <property type="project" value="UniProtKB-KW"/>
</dbReference>
<dbReference type="AlphaFoldDB" id="A0A0P0N7A3"/>
<keyword evidence="4" id="KW-0378">Hydrolase</keyword>
<dbReference type="SMART" id="SM00332">
    <property type="entry name" value="PP2Cc"/>
    <property type="match status" value="1"/>
</dbReference>
<proteinExistence type="predicted"/>
<comment type="cofactor">
    <cofactor evidence="1">
        <name>Mn(2+)</name>
        <dbReference type="ChEBI" id="CHEBI:29035"/>
    </cofactor>
</comment>
<evidence type="ECO:0000256" key="1">
    <source>
        <dbReference type="ARBA" id="ARBA00001936"/>
    </source>
</evidence>
<evidence type="ECO:0000313" key="11">
    <source>
        <dbReference type="EMBL" id="PRT72897.1"/>
    </source>
</evidence>
<comment type="caution">
    <text evidence="11">The sequence shown here is derived from an EMBL/GenBank/DDBJ whole genome shotgun (WGS) entry which is preliminary data.</text>
</comment>
<dbReference type="FunFam" id="3.60.40.10:FF:000002">
    <property type="entry name" value="Serine/threonine phosphatase stp"/>
    <property type="match status" value="1"/>
</dbReference>
<dbReference type="NCBIfam" id="NF033484">
    <property type="entry name" value="Stp1_PP2C_phos"/>
    <property type="match status" value="1"/>
</dbReference>
<feature type="domain" description="PPM-type phosphatase" evidence="9">
    <location>
        <begin position="2"/>
        <end position="240"/>
    </location>
</feature>
<reference evidence="11" key="2">
    <citation type="submission" date="2018-03" db="EMBL/GenBank/DDBJ databases">
        <authorList>
            <person name="Keele B.F."/>
        </authorList>
    </citation>
    <scope>NUCLEOTIDE SEQUENCE</scope>
    <source>
        <strain evidence="11">OUP21</strain>
    </source>
</reference>
<evidence type="ECO:0000259" key="9">
    <source>
        <dbReference type="PROSITE" id="PS51746"/>
    </source>
</evidence>
<dbReference type="eggNOG" id="COG0631">
    <property type="taxonomic scope" value="Bacteria"/>
</dbReference>
<dbReference type="EC" id="3.1.3.16" evidence="2"/>
<dbReference type="STRING" id="862971.SANR_0413"/>
<dbReference type="CDD" id="cd00143">
    <property type="entry name" value="PP2Cc"/>
    <property type="match status" value="1"/>
</dbReference>
<dbReference type="Proteomes" id="UP000238573">
    <property type="component" value="Unassembled WGS sequence"/>
</dbReference>
<dbReference type="InterPro" id="IPR001932">
    <property type="entry name" value="PPM-type_phosphatase-like_dom"/>
</dbReference>
<reference evidence="10" key="3">
    <citation type="submission" date="2023-11" db="EMBL/GenBank/DDBJ databases">
        <title>Streptococcus anginosus urogential strains.</title>
        <authorList>
            <person name="Appleberry H."/>
            <person name="Garcia-Israel J."/>
            <person name="Wolfe A."/>
            <person name="Putonti C."/>
        </authorList>
    </citation>
    <scope>NUCLEOTIDE SEQUENCE</scope>
    <source>
        <strain evidence="10">UMB1758</strain>
    </source>
</reference>
<dbReference type="GO" id="GO:0004722">
    <property type="term" value="F:protein serine/threonine phosphatase activity"/>
    <property type="evidence" value="ECO:0007669"/>
    <property type="project" value="UniProtKB-EC"/>
</dbReference>
<comment type="catalytic activity">
    <reaction evidence="8">
        <text>O-phospho-L-threonyl-[protein] + H2O = L-threonyl-[protein] + phosphate</text>
        <dbReference type="Rhea" id="RHEA:47004"/>
        <dbReference type="Rhea" id="RHEA-COMP:11060"/>
        <dbReference type="Rhea" id="RHEA-COMP:11605"/>
        <dbReference type="ChEBI" id="CHEBI:15377"/>
        <dbReference type="ChEBI" id="CHEBI:30013"/>
        <dbReference type="ChEBI" id="CHEBI:43474"/>
        <dbReference type="ChEBI" id="CHEBI:61977"/>
        <dbReference type="EC" id="3.1.3.16"/>
    </reaction>
</comment>
<dbReference type="InterPro" id="IPR036457">
    <property type="entry name" value="PPM-type-like_dom_sf"/>
</dbReference>
<sequence length="246" mass="27050">MEISLLTDVGQKRTNNQDYANQFVNRAGMTMVLLADGMGGHRAGNIASEMAVTDLGAAWVDTQIDSINGVREWFAEHLETENQKVHQFGQDEEYKGMGTTLEALAIIGNQAIYAHVGDSRIGLVRGDSYKQLTSDHSLVNELLKAGQITPEEAERHPQRNIITQSIGQRGEVQPDVGMISLEDDDYIILNSDGLSNMISESEIYDIMTSDIALSEKAETLIRFANNAGGLDNITVALVHYHKEDAE</sequence>
<evidence type="ECO:0000256" key="7">
    <source>
        <dbReference type="ARBA" id="ARBA00047761"/>
    </source>
</evidence>
<evidence type="ECO:0000256" key="8">
    <source>
        <dbReference type="ARBA" id="ARBA00048336"/>
    </source>
</evidence>
<keyword evidence="5" id="KW-0904">Protein phosphatase</keyword>
<evidence type="ECO:0000256" key="5">
    <source>
        <dbReference type="ARBA" id="ARBA00022912"/>
    </source>
</evidence>
<dbReference type="SMART" id="SM00331">
    <property type="entry name" value="PP2C_SIG"/>
    <property type="match status" value="1"/>
</dbReference>
<protein>
    <recommendedName>
        <fullName evidence="2">protein-serine/threonine phosphatase</fullName>
        <ecNumber evidence="2">3.1.3.16</ecNumber>
    </recommendedName>
</protein>
<evidence type="ECO:0000313" key="10">
    <source>
        <dbReference type="EMBL" id="MDX5039775.1"/>
    </source>
</evidence>